<organism evidence="1 2">
    <name type="scientific">Zarea fungicola</name>
    <dbReference type="NCBI Taxonomy" id="93591"/>
    <lineage>
        <taxon>Eukaryota</taxon>
        <taxon>Fungi</taxon>
        <taxon>Dikarya</taxon>
        <taxon>Ascomycota</taxon>
        <taxon>Pezizomycotina</taxon>
        <taxon>Sordariomycetes</taxon>
        <taxon>Hypocreomycetidae</taxon>
        <taxon>Hypocreales</taxon>
        <taxon>Cordycipitaceae</taxon>
        <taxon>Zarea</taxon>
    </lineage>
</organism>
<evidence type="ECO:0000313" key="2">
    <source>
        <dbReference type="Proteomes" id="UP001143910"/>
    </source>
</evidence>
<evidence type="ECO:0000313" key="1">
    <source>
        <dbReference type="EMBL" id="KAJ2980938.1"/>
    </source>
</evidence>
<keyword evidence="2" id="KW-1185">Reference proteome</keyword>
<name>A0ACC1NPB2_9HYPO</name>
<dbReference type="Proteomes" id="UP001143910">
    <property type="component" value="Unassembled WGS sequence"/>
</dbReference>
<gene>
    <name evidence="1" type="ORF">NQ176_g2337</name>
</gene>
<protein>
    <submittedName>
        <fullName evidence="1">Uncharacterized protein</fullName>
    </submittedName>
</protein>
<comment type="caution">
    <text evidence="1">The sequence shown here is derived from an EMBL/GenBank/DDBJ whole genome shotgun (WGS) entry which is preliminary data.</text>
</comment>
<dbReference type="EMBL" id="JANJQO010000162">
    <property type="protein sequence ID" value="KAJ2980938.1"/>
    <property type="molecule type" value="Genomic_DNA"/>
</dbReference>
<sequence>MSVQKPTIFLVHGGWHYPFCYDALVEQLKALGYSVVCPELRTIGADTHGLTPAHDVALIRQVALPLFENGEEVVLVGHSYGGIPSCAATEGYTVQERAQRGLPGGFKSIVFMAAFAIPKRGMDLLQTFGGSWAPWQTASQPYTRVAIKTCHESSPEQQNQLILANEESKHAFYNDVSPEEAQNWFEKLVPHSQDAFETPVEFVAADLTIPKGYIVCEQDQVRETSL</sequence>
<proteinExistence type="predicted"/>
<reference evidence="1" key="1">
    <citation type="submission" date="2022-08" db="EMBL/GenBank/DDBJ databases">
        <title>Genome Sequence of Lecanicillium fungicola.</title>
        <authorList>
            <person name="Buettner E."/>
        </authorList>
    </citation>
    <scope>NUCLEOTIDE SEQUENCE</scope>
    <source>
        <strain evidence="1">Babe33</strain>
    </source>
</reference>
<accession>A0ACC1NPB2</accession>